<sequence>EVVEDAILYSLTSRLELVYLIESLFLKFPGVKKHVSKMHLLTGSRNSPILRARINKAKKERLVAGKSYTRYIALDDDAANTLRYVLVRCST</sequence>
<proteinExistence type="predicted"/>
<keyword evidence="2" id="KW-1185">Reference proteome</keyword>
<gene>
    <name evidence="1" type="ORF">SK128_011452</name>
</gene>
<accession>A0AAN8WF98</accession>
<dbReference type="AlphaFoldDB" id="A0AAN8WF98"/>
<evidence type="ECO:0000313" key="1">
    <source>
        <dbReference type="EMBL" id="KAK7018098.1"/>
    </source>
</evidence>
<name>A0AAN8WF98_HALRR</name>
<reference evidence="1 2" key="1">
    <citation type="submission" date="2023-11" db="EMBL/GenBank/DDBJ databases">
        <title>Halocaridina rubra genome assembly.</title>
        <authorList>
            <person name="Smith C."/>
        </authorList>
    </citation>
    <scope>NUCLEOTIDE SEQUENCE [LARGE SCALE GENOMIC DNA]</scope>
    <source>
        <strain evidence="1">EP-1</strain>
        <tissue evidence="1">Whole</tissue>
    </source>
</reference>
<dbReference type="Proteomes" id="UP001381693">
    <property type="component" value="Unassembled WGS sequence"/>
</dbReference>
<protein>
    <submittedName>
        <fullName evidence="1">Uncharacterized protein</fullName>
    </submittedName>
</protein>
<organism evidence="1 2">
    <name type="scientific">Halocaridina rubra</name>
    <name type="common">Hawaiian red shrimp</name>
    <dbReference type="NCBI Taxonomy" id="373956"/>
    <lineage>
        <taxon>Eukaryota</taxon>
        <taxon>Metazoa</taxon>
        <taxon>Ecdysozoa</taxon>
        <taxon>Arthropoda</taxon>
        <taxon>Crustacea</taxon>
        <taxon>Multicrustacea</taxon>
        <taxon>Malacostraca</taxon>
        <taxon>Eumalacostraca</taxon>
        <taxon>Eucarida</taxon>
        <taxon>Decapoda</taxon>
        <taxon>Pleocyemata</taxon>
        <taxon>Caridea</taxon>
        <taxon>Atyoidea</taxon>
        <taxon>Atyidae</taxon>
        <taxon>Halocaridina</taxon>
    </lineage>
</organism>
<evidence type="ECO:0000313" key="2">
    <source>
        <dbReference type="Proteomes" id="UP001381693"/>
    </source>
</evidence>
<dbReference type="EMBL" id="JAXCGZ010023035">
    <property type="protein sequence ID" value="KAK7018098.1"/>
    <property type="molecule type" value="Genomic_DNA"/>
</dbReference>
<comment type="caution">
    <text evidence="1">The sequence shown here is derived from an EMBL/GenBank/DDBJ whole genome shotgun (WGS) entry which is preliminary data.</text>
</comment>
<feature type="non-terminal residue" evidence="1">
    <location>
        <position position="1"/>
    </location>
</feature>